<protein>
    <submittedName>
        <fullName evidence="2">Uncharacterized protein</fullName>
    </submittedName>
</protein>
<dbReference type="EMBL" id="BAABCW010000001">
    <property type="protein sequence ID" value="GAA4105993.1"/>
    <property type="molecule type" value="Genomic_DNA"/>
</dbReference>
<dbReference type="Proteomes" id="UP001500459">
    <property type="component" value="Unassembled WGS sequence"/>
</dbReference>
<keyword evidence="1" id="KW-0732">Signal</keyword>
<accession>A0ABP7X7C9</accession>
<comment type="caution">
    <text evidence="2">The sequence shown here is derived from an EMBL/GenBank/DDBJ whole genome shotgun (WGS) entry which is preliminary data.</text>
</comment>
<dbReference type="RefSeq" id="WP_344923630.1">
    <property type="nucleotide sequence ID" value="NZ_BAABCW010000001.1"/>
</dbReference>
<proteinExistence type="predicted"/>
<gene>
    <name evidence="2" type="ORF">GCM10022393_00140</name>
</gene>
<name>A0ABP7X7C9_9FLAO</name>
<keyword evidence="3" id="KW-1185">Reference proteome</keyword>
<evidence type="ECO:0000313" key="2">
    <source>
        <dbReference type="EMBL" id="GAA4105993.1"/>
    </source>
</evidence>
<evidence type="ECO:0000256" key="1">
    <source>
        <dbReference type="SAM" id="SignalP"/>
    </source>
</evidence>
<evidence type="ECO:0000313" key="3">
    <source>
        <dbReference type="Proteomes" id="UP001500459"/>
    </source>
</evidence>
<organism evidence="2 3">
    <name type="scientific">Aquimarina addita</name>
    <dbReference type="NCBI Taxonomy" id="870485"/>
    <lineage>
        <taxon>Bacteria</taxon>
        <taxon>Pseudomonadati</taxon>
        <taxon>Bacteroidota</taxon>
        <taxon>Flavobacteriia</taxon>
        <taxon>Flavobacteriales</taxon>
        <taxon>Flavobacteriaceae</taxon>
        <taxon>Aquimarina</taxon>
    </lineage>
</organism>
<feature type="chain" id="PRO_5047240846" evidence="1">
    <location>
        <begin position="20"/>
        <end position="115"/>
    </location>
</feature>
<feature type="signal peptide" evidence="1">
    <location>
        <begin position="1"/>
        <end position="19"/>
    </location>
</feature>
<reference evidence="3" key="1">
    <citation type="journal article" date="2019" name="Int. J. Syst. Evol. Microbiol.">
        <title>The Global Catalogue of Microorganisms (GCM) 10K type strain sequencing project: providing services to taxonomists for standard genome sequencing and annotation.</title>
        <authorList>
            <consortium name="The Broad Institute Genomics Platform"/>
            <consortium name="The Broad Institute Genome Sequencing Center for Infectious Disease"/>
            <person name="Wu L."/>
            <person name="Ma J."/>
        </authorList>
    </citation>
    <scope>NUCLEOTIDE SEQUENCE [LARGE SCALE GENOMIC DNA]</scope>
    <source>
        <strain evidence="3">JCM 17106</strain>
    </source>
</reference>
<sequence length="115" mass="12894">MKTILFTIVIIFSFTEANAQDIASETTPTNEIENFKSSKVGFYKALIAKNNFDIKIKEPIKVVATSNRSAYYEALMIKNGFITKTNKKKSIRLVNNAANNQKDSSDINKTITLLP</sequence>